<gene>
    <name evidence="11" type="ORF">C8A03DRAFT_45996</name>
</gene>
<evidence type="ECO:0000256" key="7">
    <source>
        <dbReference type="PROSITE-ProRule" id="PRU00723"/>
    </source>
</evidence>
<dbReference type="InterPro" id="IPR035979">
    <property type="entry name" value="RBD_domain_sf"/>
</dbReference>
<feature type="compositionally biased region" description="Basic and acidic residues" evidence="8">
    <location>
        <begin position="752"/>
        <end position="764"/>
    </location>
</feature>
<comment type="function">
    <text evidence="5">May be involved in the turnover of nuclear polyadenylated (pA+) RNA.</text>
</comment>
<dbReference type="Gene3D" id="3.30.70.330">
    <property type="match status" value="1"/>
</dbReference>
<feature type="zinc finger region" description="C3H1-type" evidence="7">
    <location>
        <begin position="235"/>
        <end position="263"/>
    </location>
</feature>
<feature type="compositionally biased region" description="Polar residues" evidence="8">
    <location>
        <begin position="705"/>
        <end position="728"/>
    </location>
</feature>
<reference evidence="11" key="1">
    <citation type="journal article" date="2023" name="Mol. Phylogenet. Evol.">
        <title>Genome-scale phylogeny and comparative genomics of the fungal order Sordariales.</title>
        <authorList>
            <person name="Hensen N."/>
            <person name="Bonometti L."/>
            <person name="Westerberg I."/>
            <person name="Brannstrom I.O."/>
            <person name="Guillou S."/>
            <person name="Cros-Aarteil S."/>
            <person name="Calhoun S."/>
            <person name="Haridas S."/>
            <person name="Kuo A."/>
            <person name="Mondo S."/>
            <person name="Pangilinan J."/>
            <person name="Riley R."/>
            <person name="LaButti K."/>
            <person name="Andreopoulos B."/>
            <person name="Lipzen A."/>
            <person name="Chen C."/>
            <person name="Yan M."/>
            <person name="Daum C."/>
            <person name="Ng V."/>
            <person name="Clum A."/>
            <person name="Steindorff A."/>
            <person name="Ohm R.A."/>
            <person name="Martin F."/>
            <person name="Silar P."/>
            <person name="Natvig D.O."/>
            <person name="Lalanne C."/>
            <person name="Gautier V."/>
            <person name="Ament-Velasquez S.L."/>
            <person name="Kruys A."/>
            <person name="Hutchinson M.I."/>
            <person name="Powell A.J."/>
            <person name="Barry K."/>
            <person name="Miller A.N."/>
            <person name="Grigoriev I.V."/>
            <person name="Debuchy R."/>
            <person name="Gladieux P."/>
            <person name="Hiltunen Thoren M."/>
            <person name="Johannesson H."/>
        </authorList>
    </citation>
    <scope>NUCLEOTIDE SEQUENCE</scope>
    <source>
        <strain evidence="11">CBS 532.94</strain>
    </source>
</reference>
<dbReference type="Gene3D" id="4.10.1000.10">
    <property type="entry name" value="Zinc finger, CCCH-type"/>
    <property type="match status" value="1"/>
</dbReference>
<evidence type="ECO:0000256" key="2">
    <source>
        <dbReference type="ARBA" id="ARBA00022771"/>
    </source>
</evidence>
<dbReference type="Pfam" id="PF00642">
    <property type="entry name" value="zf-CCCH"/>
    <property type="match status" value="1"/>
</dbReference>
<feature type="region of interest" description="Disordered" evidence="8">
    <location>
        <begin position="552"/>
        <end position="580"/>
    </location>
</feature>
<feature type="domain" description="C3H1-type" evidence="10">
    <location>
        <begin position="235"/>
        <end position="263"/>
    </location>
</feature>
<feature type="region of interest" description="Disordered" evidence="8">
    <location>
        <begin position="507"/>
        <end position="533"/>
    </location>
</feature>
<evidence type="ECO:0000256" key="5">
    <source>
        <dbReference type="ARBA" id="ARBA00043866"/>
    </source>
</evidence>
<evidence type="ECO:0000313" key="12">
    <source>
        <dbReference type="Proteomes" id="UP001303760"/>
    </source>
</evidence>
<sequence length="782" mass="85836">MLFSEEDSPHLKRWIVKRLENISDADADVLADYVLALLRHDGDVNDVRKLCEEEIPDFLKEDSSVFVNDVFEALAYRSYLPGAPPLPPKHAPLSAAAGVQQHPGLPYNVTPSDSAPTYQPPFRNGRKRAYVDWDDPNTQGGRDAGYGGMGFKHPRRGGFGGPGPRQDGVNSFGGSAPTISPYPPPGQLPPQSAPVPSTVGYLDPKGAMDALYGMSMAAGHPMPELLSHDRDQPPTRRRKKCRDWEKKGYCQRGSNCMFEHSTDTFYPPLFAGSPYGSVQPVPQPPAVEEYDPTNALMPDLLDRPVPLQGQQPLPEFGQHPRQKGGKHHNRQRRAERAPFSAEGPVYDRTKSTIVVENIPEENFSEDQVRAFFSQFGMILEVSMQPYKRLAIVKFDSWDSANAAYQSPKVIFDNRFVKVFWHKGDNSTQPVSGSASGTKRTQSANGSSTSPGAEIDLEEFAKKQEEKQKAFEEKTKKRQELERRRQELEQRQKELMAKQLEEKAKLAAKLAQRNGTKSGDKDGESEPSKPMTQTEALRAQLAALEAEAREMGLDPDAIDGPPSWSPGYGRGRGGWRGPSRYMPRGSYRGGYRGRANVHAAYAAYSLDNRPKKVVLTGVDFTVSEKDETLRQYLFGIGEFTDIHTTPTSTEITFKDRKTAEKFFNSILLHNKEIPGIEGCPVELAWGGTNGSSGSVPTTPGGGSASFSTPTAAAGKSSTNTITDGVTTAISGGGTGTKRETANTTTDDTAGSSSDKDVHIQLERPPQDQNEMDYEVADEGSWGY</sequence>
<feature type="compositionally biased region" description="Basic and acidic residues" evidence="8">
    <location>
        <begin position="517"/>
        <end position="526"/>
    </location>
</feature>
<dbReference type="InterPro" id="IPR036855">
    <property type="entry name" value="Znf_CCCH_sf"/>
</dbReference>
<feature type="compositionally biased region" description="Polar residues" evidence="8">
    <location>
        <begin position="425"/>
        <end position="450"/>
    </location>
</feature>
<dbReference type="CDD" id="cd12257">
    <property type="entry name" value="RRM1_RBM26_like"/>
    <property type="match status" value="1"/>
</dbReference>
<dbReference type="InterPro" id="IPR000504">
    <property type="entry name" value="RRM_dom"/>
</dbReference>
<dbReference type="InterPro" id="IPR002483">
    <property type="entry name" value="PWI_dom"/>
</dbReference>
<dbReference type="SMART" id="SM00356">
    <property type="entry name" value="ZnF_C3H1"/>
    <property type="match status" value="1"/>
</dbReference>
<dbReference type="FunFam" id="1.20.1390.10:FF:000007">
    <property type="entry name" value="CCCH zinc finger and RRM domain protein"/>
    <property type="match status" value="1"/>
</dbReference>
<feature type="region of interest" description="Disordered" evidence="8">
    <location>
        <begin position="425"/>
        <end position="489"/>
    </location>
</feature>
<dbReference type="Gene3D" id="1.20.1390.10">
    <property type="entry name" value="PWI domain"/>
    <property type="match status" value="1"/>
</dbReference>
<dbReference type="SUPFAM" id="SSF90229">
    <property type="entry name" value="CCCH zinc finger"/>
    <property type="match status" value="1"/>
</dbReference>
<keyword evidence="3 7" id="KW-0862">Zinc</keyword>
<dbReference type="AlphaFoldDB" id="A0AAN7C5S4"/>
<dbReference type="PANTHER" id="PTHR14398:SF0">
    <property type="entry name" value="ZINC FINGER PROTEIN SWM"/>
    <property type="match status" value="1"/>
</dbReference>
<keyword evidence="12" id="KW-1185">Reference proteome</keyword>
<dbReference type="PANTHER" id="PTHR14398">
    <property type="entry name" value="RNA RECOGNITION RRM/RNP DOMAIN"/>
    <property type="match status" value="1"/>
</dbReference>
<evidence type="ECO:0000259" key="10">
    <source>
        <dbReference type="PROSITE" id="PS50103"/>
    </source>
</evidence>
<name>A0AAN7C5S4_9PEZI</name>
<feature type="region of interest" description="Disordered" evidence="8">
    <location>
        <begin position="171"/>
        <end position="195"/>
    </location>
</feature>
<accession>A0AAN7C5S4</accession>
<evidence type="ECO:0000256" key="8">
    <source>
        <dbReference type="SAM" id="MobiDB-lite"/>
    </source>
</evidence>
<keyword evidence="4 6" id="KW-0694">RNA-binding</keyword>
<feature type="region of interest" description="Disordered" evidence="8">
    <location>
        <begin position="306"/>
        <end position="342"/>
    </location>
</feature>
<evidence type="ECO:0000256" key="1">
    <source>
        <dbReference type="ARBA" id="ARBA00022723"/>
    </source>
</evidence>
<protein>
    <submittedName>
        <fullName evidence="11">RNA-binding protein 26</fullName>
    </submittedName>
</protein>
<dbReference type="Pfam" id="PF01480">
    <property type="entry name" value="PWI"/>
    <property type="match status" value="1"/>
</dbReference>
<dbReference type="GO" id="GO:0005634">
    <property type="term" value="C:nucleus"/>
    <property type="evidence" value="ECO:0007669"/>
    <property type="project" value="TreeGrafter"/>
</dbReference>
<dbReference type="InterPro" id="IPR045137">
    <property type="entry name" value="RBM26/27"/>
</dbReference>
<dbReference type="GO" id="GO:0008270">
    <property type="term" value="F:zinc ion binding"/>
    <property type="evidence" value="ECO:0007669"/>
    <property type="project" value="UniProtKB-KW"/>
</dbReference>
<evidence type="ECO:0000256" key="6">
    <source>
        <dbReference type="PROSITE-ProRule" id="PRU00176"/>
    </source>
</evidence>
<evidence type="ECO:0000256" key="3">
    <source>
        <dbReference type="ARBA" id="ARBA00022833"/>
    </source>
</evidence>
<dbReference type="Proteomes" id="UP001303760">
    <property type="component" value="Unassembled WGS sequence"/>
</dbReference>
<comment type="caution">
    <text evidence="11">The sequence shown here is derived from an EMBL/GenBank/DDBJ whole genome shotgun (WGS) entry which is preliminary data.</text>
</comment>
<evidence type="ECO:0000259" key="9">
    <source>
        <dbReference type="PROSITE" id="PS50102"/>
    </source>
</evidence>
<feature type="region of interest" description="Disordered" evidence="8">
    <location>
        <begin position="689"/>
        <end position="782"/>
    </location>
</feature>
<dbReference type="Pfam" id="PF00076">
    <property type="entry name" value="RRM_1"/>
    <property type="match status" value="1"/>
</dbReference>
<keyword evidence="2 7" id="KW-0863">Zinc-finger</keyword>
<dbReference type="PROSITE" id="PS50103">
    <property type="entry name" value="ZF_C3H1"/>
    <property type="match status" value="1"/>
</dbReference>
<reference evidence="11" key="2">
    <citation type="submission" date="2023-05" db="EMBL/GenBank/DDBJ databases">
        <authorList>
            <consortium name="Lawrence Berkeley National Laboratory"/>
            <person name="Steindorff A."/>
            <person name="Hensen N."/>
            <person name="Bonometti L."/>
            <person name="Westerberg I."/>
            <person name="Brannstrom I.O."/>
            <person name="Guillou S."/>
            <person name="Cros-Aarteil S."/>
            <person name="Calhoun S."/>
            <person name="Haridas S."/>
            <person name="Kuo A."/>
            <person name="Mondo S."/>
            <person name="Pangilinan J."/>
            <person name="Riley R."/>
            <person name="Labutti K."/>
            <person name="Andreopoulos B."/>
            <person name="Lipzen A."/>
            <person name="Chen C."/>
            <person name="Yanf M."/>
            <person name="Daum C."/>
            <person name="Ng V."/>
            <person name="Clum A."/>
            <person name="Ohm R."/>
            <person name="Martin F."/>
            <person name="Silar P."/>
            <person name="Natvig D."/>
            <person name="Lalanne C."/>
            <person name="Gautier V."/>
            <person name="Ament-Velasquez S.L."/>
            <person name="Kruys A."/>
            <person name="Hutchinson M.I."/>
            <person name="Powell A.J."/>
            <person name="Barry K."/>
            <person name="Miller A.N."/>
            <person name="Grigoriev I.V."/>
            <person name="Debuchy R."/>
            <person name="Gladieux P."/>
            <person name="Thoren M.H."/>
            <person name="Johannesson H."/>
        </authorList>
    </citation>
    <scope>NUCLEOTIDE SEQUENCE</scope>
    <source>
        <strain evidence="11">CBS 532.94</strain>
    </source>
</reference>
<dbReference type="InterPro" id="IPR000571">
    <property type="entry name" value="Znf_CCCH"/>
</dbReference>
<dbReference type="PROSITE" id="PS50102">
    <property type="entry name" value="RRM"/>
    <property type="match status" value="1"/>
</dbReference>
<evidence type="ECO:0000256" key="4">
    <source>
        <dbReference type="ARBA" id="ARBA00022884"/>
    </source>
</evidence>
<dbReference type="FunFam" id="3.30.70.330:FF:000647">
    <property type="entry name" value="CCCH zinc finger and RRM domain protein"/>
    <property type="match status" value="1"/>
</dbReference>
<dbReference type="GO" id="GO:0003723">
    <property type="term" value="F:RNA binding"/>
    <property type="evidence" value="ECO:0007669"/>
    <property type="project" value="UniProtKB-UniRule"/>
</dbReference>
<feature type="compositionally biased region" description="Basic residues" evidence="8">
    <location>
        <begin position="320"/>
        <end position="333"/>
    </location>
</feature>
<keyword evidence="1 7" id="KW-0479">Metal-binding</keyword>
<dbReference type="InterPro" id="IPR012677">
    <property type="entry name" value="Nucleotide-bd_a/b_plait_sf"/>
</dbReference>
<feature type="region of interest" description="Disordered" evidence="8">
    <location>
        <begin position="102"/>
        <end position="137"/>
    </location>
</feature>
<dbReference type="SUPFAM" id="SSF54928">
    <property type="entry name" value="RNA-binding domain, RBD"/>
    <property type="match status" value="1"/>
</dbReference>
<dbReference type="CDD" id="cd22249">
    <property type="entry name" value="UDM1_RNF168_RNF169-like"/>
    <property type="match status" value="1"/>
</dbReference>
<organism evidence="11 12">
    <name type="scientific">Achaetomium macrosporum</name>
    <dbReference type="NCBI Taxonomy" id="79813"/>
    <lineage>
        <taxon>Eukaryota</taxon>
        <taxon>Fungi</taxon>
        <taxon>Dikarya</taxon>
        <taxon>Ascomycota</taxon>
        <taxon>Pezizomycotina</taxon>
        <taxon>Sordariomycetes</taxon>
        <taxon>Sordariomycetidae</taxon>
        <taxon>Sordariales</taxon>
        <taxon>Chaetomiaceae</taxon>
        <taxon>Achaetomium</taxon>
    </lineage>
</organism>
<feature type="compositionally biased region" description="Pro residues" evidence="8">
    <location>
        <begin position="180"/>
        <end position="193"/>
    </location>
</feature>
<evidence type="ECO:0000313" key="11">
    <source>
        <dbReference type="EMBL" id="KAK4235929.1"/>
    </source>
</evidence>
<dbReference type="SMART" id="SM00360">
    <property type="entry name" value="RRM"/>
    <property type="match status" value="1"/>
</dbReference>
<feature type="compositionally biased region" description="Low complexity" evidence="8">
    <location>
        <begin position="740"/>
        <end position="751"/>
    </location>
</feature>
<feature type="domain" description="RRM" evidence="9">
    <location>
        <begin position="351"/>
        <end position="423"/>
    </location>
</feature>
<dbReference type="EMBL" id="MU860227">
    <property type="protein sequence ID" value="KAK4235929.1"/>
    <property type="molecule type" value="Genomic_DNA"/>
</dbReference>
<feature type="compositionally biased region" description="Basic and acidic residues" evidence="8">
    <location>
        <begin position="458"/>
        <end position="489"/>
    </location>
</feature>
<proteinExistence type="predicted"/>